<evidence type="ECO:0000313" key="2">
    <source>
        <dbReference type="Proteomes" id="UP000295334"/>
    </source>
</evidence>
<sequence>MNERIYSTSGRSISSHIRHIGRFEVRAGNTVTAFNLLEEAYEHFKRLDEEATLWDVTDIPELLESKHLY</sequence>
<dbReference type="EMBL" id="SJZI01000042">
    <property type="protein sequence ID" value="TCJ14456.1"/>
    <property type="molecule type" value="Genomic_DNA"/>
</dbReference>
<dbReference type="Proteomes" id="UP000295334">
    <property type="component" value="Unassembled WGS sequence"/>
</dbReference>
<keyword evidence="2" id="KW-1185">Reference proteome</keyword>
<reference evidence="1 2" key="1">
    <citation type="submission" date="2019-03" db="EMBL/GenBank/DDBJ databases">
        <authorList>
            <person name="Kim M.K.M."/>
        </authorList>
    </citation>
    <scope>NUCLEOTIDE SEQUENCE [LARGE SCALE GENOMIC DNA]</scope>
    <source>
        <strain evidence="1 2">17J68-12</strain>
    </source>
</reference>
<comment type="caution">
    <text evidence="1">The sequence shown here is derived from an EMBL/GenBank/DDBJ whole genome shotgun (WGS) entry which is preliminary data.</text>
</comment>
<accession>A0A4R1BBR6</accession>
<evidence type="ECO:0000313" key="1">
    <source>
        <dbReference type="EMBL" id="TCJ14456.1"/>
    </source>
</evidence>
<protein>
    <submittedName>
        <fullName evidence="1">Uncharacterized protein</fullName>
    </submittedName>
</protein>
<gene>
    <name evidence="1" type="ORF">EPD60_10725</name>
</gene>
<proteinExistence type="predicted"/>
<dbReference type="RefSeq" id="WP_131449447.1">
    <property type="nucleotide sequence ID" value="NZ_SJZI01000042.1"/>
</dbReference>
<dbReference type="AlphaFoldDB" id="A0A4R1BBR6"/>
<name>A0A4R1BBR6_9BACT</name>
<organism evidence="1 2">
    <name type="scientific">Flaviaesturariibacter flavus</name>
    <dbReference type="NCBI Taxonomy" id="2502780"/>
    <lineage>
        <taxon>Bacteria</taxon>
        <taxon>Pseudomonadati</taxon>
        <taxon>Bacteroidota</taxon>
        <taxon>Chitinophagia</taxon>
        <taxon>Chitinophagales</taxon>
        <taxon>Chitinophagaceae</taxon>
        <taxon>Flaviaestuariibacter</taxon>
    </lineage>
</organism>